<sequence length="146" mass="17278">MSFKTRRVDNSLFRLWHFGRFNVYIHRIRLCLWNLGRRSTFHFRSFLLQCRSCSFSTFCRFLINSRNLQSHNLCLLLLNFSPKLASWFFPIASPMLICEAKVCFFGIVEALSHKLYSIPHQLLKCRLESYLENAAPSSLQYKVFVA</sequence>
<dbReference type="Proteomes" id="UP000800235">
    <property type="component" value="Unassembled WGS sequence"/>
</dbReference>
<keyword evidence="2" id="KW-1185">Reference proteome</keyword>
<reference evidence="1" key="1">
    <citation type="journal article" date="2020" name="Stud. Mycol.">
        <title>101 Dothideomycetes genomes: a test case for predicting lifestyles and emergence of pathogens.</title>
        <authorList>
            <person name="Haridas S."/>
            <person name="Albert R."/>
            <person name="Binder M."/>
            <person name="Bloem J."/>
            <person name="Labutti K."/>
            <person name="Salamov A."/>
            <person name="Andreopoulos B."/>
            <person name="Baker S."/>
            <person name="Barry K."/>
            <person name="Bills G."/>
            <person name="Bluhm B."/>
            <person name="Cannon C."/>
            <person name="Castanera R."/>
            <person name="Culley D."/>
            <person name="Daum C."/>
            <person name="Ezra D."/>
            <person name="Gonzalez J."/>
            <person name="Henrissat B."/>
            <person name="Kuo A."/>
            <person name="Liang C."/>
            <person name="Lipzen A."/>
            <person name="Lutzoni F."/>
            <person name="Magnuson J."/>
            <person name="Mondo S."/>
            <person name="Nolan M."/>
            <person name="Ohm R."/>
            <person name="Pangilinan J."/>
            <person name="Park H.-J."/>
            <person name="Ramirez L."/>
            <person name="Alfaro M."/>
            <person name="Sun H."/>
            <person name="Tritt A."/>
            <person name="Yoshinaga Y."/>
            <person name="Zwiers L.-H."/>
            <person name="Turgeon B."/>
            <person name="Goodwin S."/>
            <person name="Spatafora J."/>
            <person name="Crous P."/>
            <person name="Grigoriev I."/>
        </authorList>
    </citation>
    <scope>NUCLEOTIDE SEQUENCE</scope>
    <source>
        <strain evidence="1">CBS 130266</strain>
    </source>
</reference>
<comment type="caution">
    <text evidence="1">The sequence shown here is derived from an EMBL/GenBank/DDBJ whole genome shotgun (WGS) entry which is preliminary data.</text>
</comment>
<name>A0A9P4NH87_9PEZI</name>
<evidence type="ECO:0000313" key="2">
    <source>
        <dbReference type="Proteomes" id="UP000800235"/>
    </source>
</evidence>
<evidence type="ECO:0000313" key="1">
    <source>
        <dbReference type="EMBL" id="KAF2421572.1"/>
    </source>
</evidence>
<accession>A0A9P4NH87</accession>
<proteinExistence type="predicted"/>
<dbReference type="EMBL" id="MU007097">
    <property type="protein sequence ID" value="KAF2421572.1"/>
    <property type="molecule type" value="Genomic_DNA"/>
</dbReference>
<organism evidence="1 2">
    <name type="scientific">Tothia fuscella</name>
    <dbReference type="NCBI Taxonomy" id="1048955"/>
    <lineage>
        <taxon>Eukaryota</taxon>
        <taxon>Fungi</taxon>
        <taxon>Dikarya</taxon>
        <taxon>Ascomycota</taxon>
        <taxon>Pezizomycotina</taxon>
        <taxon>Dothideomycetes</taxon>
        <taxon>Pleosporomycetidae</taxon>
        <taxon>Venturiales</taxon>
        <taxon>Cylindrosympodiaceae</taxon>
        <taxon>Tothia</taxon>
    </lineage>
</organism>
<protein>
    <submittedName>
        <fullName evidence="1">Uncharacterized protein</fullName>
    </submittedName>
</protein>
<dbReference type="AlphaFoldDB" id="A0A9P4NH87"/>
<gene>
    <name evidence="1" type="ORF">EJ08DRAFT_726633</name>
</gene>